<comment type="caution">
    <text evidence="3">The sequence shown here is derived from an EMBL/GenBank/DDBJ whole genome shotgun (WGS) entry which is preliminary data.</text>
</comment>
<keyword evidence="1" id="KW-1133">Transmembrane helix</keyword>
<evidence type="ECO:0000313" key="4">
    <source>
        <dbReference type="Proteomes" id="UP000230179"/>
    </source>
</evidence>
<dbReference type="AlphaFoldDB" id="A0A2H0UA60"/>
<organism evidence="3 4">
    <name type="scientific">Candidatus Kaiserbacteria bacterium CG10_big_fil_rev_8_21_14_0_10_56_12</name>
    <dbReference type="NCBI Taxonomy" id="1974611"/>
    <lineage>
        <taxon>Bacteria</taxon>
        <taxon>Candidatus Kaiseribacteriota</taxon>
    </lineage>
</organism>
<dbReference type="SUPFAM" id="SSF55166">
    <property type="entry name" value="Hedgehog/DD-peptidase"/>
    <property type="match status" value="1"/>
</dbReference>
<proteinExistence type="predicted"/>
<evidence type="ECO:0000313" key="3">
    <source>
        <dbReference type="EMBL" id="PIR83298.1"/>
    </source>
</evidence>
<dbReference type="Pfam" id="PF02557">
    <property type="entry name" value="VanY"/>
    <property type="match status" value="1"/>
</dbReference>
<dbReference type="PANTHER" id="PTHR34385">
    <property type="entry name" value="D-ALANYL-D-ALANINE CARBOXYPEPTIDASE"/>
    <property type="match status" value="1"/>
</dbReference>
<dbReference type="InterPro" id="IPR003709">
    <property type="entry name" value="VanY-like_core_dom"/>
</dbReference>
<keyword evidence="1" id="KW-0812">Transmembrane</keyword>
<dbReference type="InterPro" id="IPR058193">
    <property type="entry name" value="VanY/YodJ_core_dom"/>
</dbReference>
<dbReference type="GO" id="GO:0006508">
    <property type="term" value="P:proteolysis"/>
    <property type="evidence" value="ECO:0007669"/>
    <property type="project" value="InterPro"/>
</dbReference>
<evidence type="ECO:0000259" key="2">
    <source>
        <dbReference type="Pfam" id="PF02557"/>
    </source>
</evidence>
<reference evidence="4" key="1">
    <citation type="submission" date="2017-09" db="EMBL/GenBank/DDBJ databases">
        <title>Depth-based differentiation of microbial function through sediment-hosted aquifers and enrichment of novel symbionts in the deep terrestrial subsurface.</title>
        <authorList>
            <person name="Probst A.J."/>
            <person name="Ladd B."/>
            <person name="Jarett J.K."/>
            <person name="Geller-Mcgrath D.E."/>
            <person name="Sieber C.M.K."/>
            <person name="Emerson J.B."/>
            <person name="Anantharaman K."/>
            <person name="Thomas B.C."/>
            <person name="Malmstrom R."/>
            <person name="Stieglmeier M."/>
            <person name="Klingl A."/>
            <person name="Woyke T."/>
            <person name="Ryan C.M."/>
            <person name="Banfield J.F."/>
        </authorList>
    </citation>
    <scope>NUCLEOTIDE SEQUENCE [LARGE SCALE GENOMIC DNA]</scope>
</reference>
<sequence length="298" mass="33408">MVDEAFLKHMTTGYKITAGFLIALVVLLAGVSWYGYMRLTALSEQVAVLASTTTALQSNISEATTSLSNALNQDRHNLQIQLGGVREQVGSINGTVSGLQKLSKTDPQLLAKYSKVFFLSDNYAPARLVEIPTQYEYDEKKSLQVIPEVLPYLEKMLDQAKADGMSLYVQSAYRSFNTQEALKGKYSVTYGAGTANSFSADQGYSEHQLGTTVDLITTGTGGNLSGFDTKPAYDWVTANAYRYGFVLSYPEHNAYYIFEPWHWRFVGVKLATYLHDHNQYFYELDQRTIDTYLINLFD</sequence>
<dbReference type="InterPro" id="IPR009045">
    <property type="entry name" value="Zn_M74/Hedgehog-like"/>
</dbReference>
<dbReference type="CDD" id="cd14852">
    <property type="entry name" value="LD-carboxypeptidase"/>
    <property type="match status" value="1"/>
</dbReference>
<dbReference type="InterPro" id="IPR052179">
    <property type="entry name" value="DD-CPase-like"/>
</dbReference>
<dbReference type="EMBL" id="PFBL01000008">
    <property type="protein sequence ID" value="PIR83298.1"/>
    <property type="molecule type" value="Genomic_DNA"/>
</dbReference>
<dbReference type="GO" id="GO:0008233">
    <property type="term" value="F:peptidase activity"/>
    <property type="evidence" value="ECO:0007669"/>
    <property type="project" value="InterPro"/>
</dbReference>
<feature type="transmembrane region" description="Helical" evidence="1">
    <location>
        <begin position="16"/>
        <end position="36"/>
    </location>
</feature>
<dbReference type="Gene3D" id="3.30.1380.10">
    <property type="match status" value="1"/>
</dbReference>
<feature type="domain" description="D-alanyl-D-alanine carboxypeptidase-like core" evidence="2">
    <location>
        <begin position="146"/>
        <end position="267"/>
    </location>
</feature>
<name>A0A2H0UA60_9BACT</name>
<keyword evidence="1" id="KW-0472">Membrane</keyword>
<accession>A0A2H0UA60</accession>
<protein>
    <recommendedName>
        <fullName evidence="2">D-alanyl-D-alanine carboxypeptidase-like core domain-containing protein</fullName>
    </recommendedName>
</protein>
<evidence type="ECO:0000256" key="1">
    <source>
        <dbReference type="SAM" id="Phobius"/>
    </source>
</evidence>
<dbReference type="PANTHER" id="PTHR34385:SF1">
    <property type="entry name" value="PEPTIDOGLYCAN L-ALANYL-D-GLUTAMATE ENDOPEPTIDASE CWLK"/>
    <property type="match status" value="1"/>
</dbReference>
<dbReference type="Proteomes" id="UP000230179">
    <property type="component" value="Unassembled WGS sequence"/>
</dbReference>
<gene>
    <name evidence="3" type="ORF">COU19_01010</name>
</gene>